<dbReference type="OrthoDB" id="3251668at2759"/>
<dbReference type="Proteomes" id="UP000614610">
    <property type="component" value="Unassembled WGS sequence"/>
</dbReference>
<evidence type="ECO:0000313" key="10">
    <source>
        <dbReference type="Proteomes" id="UP000479691"/>
    </source>
</evidence>
<dbReference type="CDD" id="cd00067">
    <property type="entry name" value="GAL4"/>
    <property type="match status" value="1"/>
</dbReference>
<dbReference type="EMBL" id="JAABOE010000128">
    <property type="protein sequence ID" value="KAF3162764.1"/>
    <property type="molecule type" value="Genomic_DNA"/>
</dbReference>
<dbReference type="SMART" id="SM00066">
    <property type="entry name" value="GAL4"/>
    <property type="match status" value="1"/>
</dbReference>
<dbReference type="Gene3D" id="4.10.240.10">
    <property type="entry name" value="Zn(2)-C6 fungal-type DNA-binding domain"/>
    <property type="match status" value="1"/>
</dbReference>
<dbReference type="InterPro" id="IPR001138">
    <property type="entry name" value="Zn2Cys6_DnaBD"/>
</dbReference>
<dbReference type="Proteomes" id="UP000483672">
    <property type="component" value="Unassembled WGS sequence"/>
</dbReference>
<dbReference type="EMBL" id="WIWS01000146">
    <property type="protein sequence ID" value="KAF3202369.1"/>
    <property type="molecule type" value="Genomic_DNA"/>
</dbReference>
<protein>
    <recommendedName>
        <fullName evidence="4">Zn(2)-C6 fungal-type domain-containing protein</fullName>
    </recommendedName>
</protein>
<evidence type="ECO:0000313" key="9">
    <source>
        <dbReference type="Proteomes" id="UP000472727"/>
    </source>
</evidence>
<dbReference type="Pfam" id="PF11951">
    <property type="entry name" value="Fungal_trans_2"/>
    <property type="match status" value="1"/>
</dbReference>
<feature type="domain" description="Zn(2)-C6 fungal-type" evidence="4">
    <location>
        <begin position="33"/>
        <end position="61"/>
    </location>
</feature>
<evidence type="ECO:0000256" key="2">
    <source>
        <dbReference type="ARBA" id="ARBA00023242"/>
    </source>
</evidence>
<evidence type="ECO:0000256" key="3">
    <source>
        <dbReference type="SAM" id="MobiDB-lite"/>
    </source>
</evidence>
<dbReference type="InterPro" id="IPR036864">
    <property type="entry name" value="Zn2-C6_fun-type_DNA-bd_sf"/>
</dbReference>
<keyword evidence="2" id="KW-0539">Nucleus</keyword>
<evidence type="ECO:0000313" key="6">
    <source>
        <dbReference type="EMBL" id="KAF3200670.1"/>
    </source>
</evidence>
<feature type="compositionally biased region" description="Low complexity" evidence="3">
    <location>
        <begin position="108"/>
        <end position="118"/>
    </location>
</feature>
<feature type="region of interest" description="Disordered" evidence="3">
    <location>
        <begin position="99"/>
        <end position="136"/>
    </location>
</feature>
<accession>A0A6G1M523</accession>
<dbReference type="PANTHER" id="PTHR37534:SF15">
    <property type="entry name" value="ZN(II)2CYS6 TRANSCRIPTION FACTOR (EUROFUNG)"/>
    <property type="match status" value="1"/>
</dbReference>
<dbReference type="PROSITE" id="PS50048">
    <property type="entry name" value="ZN2_CY6_FUNGAL_2"/>
    <property type="match status" value="1"/>
</dbReference>
<dbReference type="Proteomes" id="UP000472727">
    <property type="component" value="Unassembled WGS sequence"/>
</dbReference>
<evidence type="ECO:0000313" key="5">
    <source>
        <dbReference type="EMBL" id="KAF3162764.1"/>
    </source>
</evidence>
<dbReference type="Pfam" id="PF00172">
    <property type="entry name" value="Zn_clus"/>
    <property type="match status" value="1"/>
</dbReference>
<evidence type="ECO:0000313" key="11">
    <source>
        <dbReference type="Proteomes" id="UP000483672"/>
    </source>
</evidence>
<dbReference type="EMBL" id="WIPF01000038">
    <property type="protein sequence ID" value="KAF3222783.1"/>
    <property type="molecule type" value="Genomic_DNA"/>
</dbReference>
<feature type="region of interest" description="Disordered" evidence="3">
    <location>
        <begin position="1"/>
        <end position="26"/>
    </location>
</feature>
<dbReference type="GO" id="GO:0045944">
    <property type="term" value="P:positive regulation of transcription by RNA polymerase II"/>
    <property type="evidence" value="ECO:0007669"/>
    <property type="project" value="TreeGrafter"/>
</dbReference>
<proteinExistence type="predicted"/>
<dbReference type="EMBL" id="WIWT01000105">
    <property type="protein sequence ID" value="KAF3200670.1"/>
    <property type="molecule type" value="Genomic_DNA"/>
</dbReference>
<dbReference type="Proteomes" id="UP000479691">
    <property type="component" value="Unassembled WGS sequence"/>
</dbReference>
<comment type="caution">
    <text evidence="6">The sequence shown here is derived from an EMBL/GenBank/DDBJ whole genome shotgun (WGS) entry which is preliminary data.</text>
</comment>
<comment type="subcellular location">
    <subcellularLocation>
        <location evidence="1">Nucleus</location>
    </subcellularLocation>
</comment>
<dbReference type="GO" id="GO:0000981">
    <property type="term" value="F:DNA-binding transcription factor activity, RNA polymerase II-specific"/>
    <property type="evidence" value="ECO:0007669"/>
    <property type="project" value="InterPro"/>
</dbReference>
<name>A0A6G1M523_ORBOL</name>
<evidence type="ECO:0000313" key="12">
    <source>
        <dbReference type="Proteomes" id="UP000614610"/>
    </source>
</evidence>
<dbReference type="InterPro" id="IPR021858">
    <property type="entry name" value="Fun_TF"/>
</dbReference>
<dbReference type="GO" id="GO:0005634">
    <property type="term" value="C:nucleus"/>
    <property type="evidence" value="ECO:0007669"/>
    <property type="project" value="UniProtKB-SubCell"/>
</dbReference>
<evidence type="ECO:0000256" key="1">
    <source>
        <dbReference type="ARBA" id="ARBA00004123"/>
    </source>
</evidence>
<dbReference type="GO" id="GO:0008270">
    <property type="term" value="F:zinc ion binding"/>
    <property type="evidence" value="ECO:0007669"/>
    <property type="project" value="InterPro"/>
</dbReference>
<dbReference type="SUPFAM" id="SSF57701">
    <property type="entry name" value="Zn2/Cys6 DNA-binding domain"/>
    <property type="match status" value="1"/>
</dbReference>
<reference evidence="9 10" key="1">
    <citation type="submission" date="2019-06" db="EMBL/GenBank/DDBJ databases">
        <authorList>
            <person name="Palmer J.M."/>
        </authorList>
    </citation>
    <scope>NUCLEOTIDE SEQUENCE</scope>
    <source>
        <strain evidence="7 9">TWF106</strain>
        <strain evidence="8 11">TWF191</strain>
        <strain evidence="6">TWF679</strain>
        <strain evidence="5 10">TWF788</strain>
    </source>
</reference>
<dbReference type="PANTHER" id="PTHR37534">
    <property type="entry name" value="TRANSCRIPTIONAL ACTIVATOR PROTEIN UGA3"/>
    <property type="match status" value="1"/>
</dbReference>
<evidence type="ECO:0000313" key="8">
    <source>
        <dbReference type="EMBL" id="KAF3222783.1"/>
    </source>
</evidence>
<organism evidence="6 12">
    <name type="scientific">Orbilia oligospora</name>
    <name type="common">Nematode-trapping fungus</name>
    <name type="synonym">Arthrobotrys oligospora</name>
    <dbReference type="NCBI Taxonomy" id="2813651"/>
    <lineage>
        <taxon>Eukaryota</taxon>
        <taxon>Fungi</taxon>
        <taxon>Dikarya</taxon>
        <taxon>Ascomycota</taxon>
        <taxon>Pezizomycotina</taxon>
        <taxon>Orbiliomycetes</taxon>
        <taxon>Orbiliales</taxon>
        <taxon>Orbiliaceae</taxon>
        <taxon>Orbilia</taxon>
    </lineage>
</organism>
<evidence type="ECO:0000259" key="4">
    <source>
        <dbReference type="PROSITE" id="PS50048"/>
    </source>
</evidence>
<dbReference type="AlphaFoldDB" id="A0A6G1M523"/>
<evidence type="ECO:0000313" key="7">
    <source>
        <dbReference type="EMBL" id="KAF3202369.1"/>
    </source>
</evidence>
<dbReference type="GO" id="GO:0000976">
    <property type="term" value="F:transcription cis-regulatory region binding"/>
    <property type="evidence" value="ECO:0007669"/>
    <property type="project" value="TreeGrafter"/>
</dbReference>
<gene>
    <name evidence="7" type="ORF">TWF106_002402</name>
    <name evidence="8" type="ORF">TWF191_006599</name>
    <name evidence="6" type="ORF">TWF679_000708</name>
    <name evidence="5" type="ORF">TWF788_001775</name>
</gene>
<sequence>MLAVQAPPKPIKMPRGGNSRIKVDDNTPRATQDCKVCNRRRIKCDRALPTCGKCRGRNLECPGYGLVLKWGQGVASRGKLAGKSYPIRNPEHAIASMSKENSNLSMATPPKSTTTSPRSKTHKQEPSFKQHAPAPLKQQPTFSNVNIVRVDLLNQPDADADFEEEDGHLGGGCCGGSVDTTGGWDDWLVQNGGGLNTATTTTSGLDYYDSKPTMVPSPPSSVYSMEYTPPLPDFDFSYDLNSQLPTILQNNSVRELIAHYDQTLAAMMVWIDTPSNPWRKIMIPLAMQSPTLLLALLAVSANHLSAQNSGNNPSYSSAATRYRDSSLALITNRLKIETQTLGYQSPDPTYQIRDKMDSDATLAAIIMLTNFEMIGSQTNAWRTHLDAARTMIKLRGGATQIASEDDQTSSFLLSQFFVIDVLASTTTFSNDDAKDFEMPVNTPTSGREELFEDFLKVMHQITRWERQLSNPERTPPSIPPPEAIQTRFESARQRTARASAAFASVLTVEQKDDFNHLINVYHHSGLLYAWRSLYNFPSTNPLITTSKQELYRSLHSIKDQKRFAVDLVYPLFILGTESVGDVNTQQYVQWRMKEAMAVTGFSNCLAALAFLDAYWSEAGVEESWVSFARKYGDQGHQFLLY</sequence>